<sequence length="174" mass="19059">MKMVCVFSICALLFATFQVAGSVICPTGNLIDKKFVNCTDGCAAYNCYYLNETLATFKFTYGCQEEAIKECATQTKGIGIIKSNLNNFLYNDENGFAYVSGCGILFDNEKMEDGTECITKKASNFLNKTLSPILLLEKPTSTPTSSSNNKNGALKLTGILSFGWLLSTAAWNFY</sequence>
<evidence type="ECO:0000313" key="1">
    <source>
        <dbReference type="Proteomes" id="UP000887580"/>
    </source>
</evidence>
<dbReference type="WBParaSite" id="PS1159_v2.g5715.t1">
    <property type="protein sequence ID" value="PS1159_v2.g5715.t1"/>
    <property type="gene ID" value="PS1159_v2.g5715"/>
</dbReference>
<evidence type="ECO:0000313" key="2">
    <source>
        <dbReference type="WBParaSite" id="PS1159_v2.g5715.t1"/>
    </source>
</evidence>
<accession>A0AC35GJR8</accession>
<reference evidence="2" key="1">
    <citation type="submission" date="2022-11" db="UniProtKB">
        <authorList>
            <consortium name="WormBaseParasite"/>
        </authorList>
    </citation>
    <scope>IDENTIFICATION</scope>
</reference>
<proteinExistence type="predicted"/>
<protein>
    <submittedName>
        <fullName evidence="2">Uncharacterized protein</fullName>
    </submittedName>
</protein>
<name>A0AC35GJR8_9BILA</name>
<organism evidence="1 2">
    <name type="scientific">Panagrolaimus sp. PS1159</name>
    <dbReference type="NCBI Taxonomy" id="55785"/>
    <lineage>
        <taxon>Eukaryota</taxon>
        <taxon>Metazoa</taxon>
        <taxon>Ecdysozoa</taxon>
        <taxon>Nematoda</taxon>
        <taxon>Chromadorea</taxon>
        <taxon>Rhabditida</taxon>
        <taxon>Tylenchina</taxon>
        <taxon>Panagrolaimomorpha</taxon>
        <taxon>Panagrolaimoidea</taxon>
        <taxon>Panagrolaimidae</taxon>
        <taxon>Panagrolaimus</taxon>
    </lineage>
</organism>
<dbReference type="Proteomes" id="UP000887580">
    <property type="component" value="Unplaced"/>
</dbReference>